<evidence type="ECO:0000259" key="7">
    <source>
        <dbReference type="PROSITE" id="PS51006"/>
    </source>
</evidence>
<keyword evidence="4 5" id="KW-0620">Polyamine biosynthesis</keyword>
<sequence length="298" mass="33215">MKDDERPVEPLPTSDTLIEELDPHHGFFCRGARLLEAGRSRYQRYEVWDTPTFGRLFRLDGSLMSAERDEFVYHENLVHVPALCHPAPRRALVVGGGDGGSARELLRHPDIERVVVVELDEQVVELARRHLGAIHQGAFDDPRTELHIGDGLDYVRGAVAAGEVFDLIVLDLTEPGEGPAAALYREPFLADCRTLLHGEGALTLHLGAPWRQAEQVRALVQRLRTVFAIVRPYFMFIPLYGGLWGLACASERVDPQARSASAIDAELVRRGIAGLRYYNGEVHAGQFAQPNFLRELLA</sequence>
<dbReference type="PROSITE" id="PS01330">
    <property type="entry name" value="PABS_1"/>
    <property type="match status" value="1"/>
</dbReference>
<dbReference type="Gene3D" id="3.40.50.150">
    <property type="entry name" value="Vaccinia Virus protein VP39"/>
    <property type="match status" value="1"/>
</dbReference>
<proteinExistence type="inferred from homology"/>
<evidence type="ECO:0000256" key="5">
    <source>
        <dbReference type="HAMAP-Rule" id="MF_00198"/>
    </source>
</evidence>
<evidence type="ECO:0000256" key="3">
    <source>
        <dbReference type="ARBA" id="ARBA00023066"/>
    </source>
</evidence>
<comment type="caution">
    <text evidence="5">Lacks conserved residue(s) required for the propagation of feature annotation.</text>
</comment>
<feature type="binding site" evidence="5">
    <location>
        <position position="179"/>
    </location>
    <ligand>
        <name>S-methyl-5'-thioadenosine</name>
        <dbReference type="ChEBI" id="CHEBI:17509"/>
    </ligand>
</feature>
<dbReference type="PANTHER" id="PTHR11558">
    <property type="entry name" value="SPERMIDINE/SPERMINE SYNTHASE"/>
    <property type="match status" value="1"/>
</dbReference>
<dbReference type="EC" id="2.5.1.16" evidence="5"/>
<comment type="subunit">
    <text evidence="5">Homodimer or homotetramer.</text>
</comment>
<dbReference type="EMBL" id="FTMD01000007">
    <property type="protein sequence ID" value="SIQ86437.1"/>
    <property type="molecule type" value="Genomic_DNA"/>
</dbReference>
<dbReference type="UniPathway" id="UPA00248">
    <property type="reaction ID" value="UER00314"/>
</dbReference>
<evidence type="ECO:0000313" key="9">
    <source>
        <dbReference type="Proteomes" id="UP000186819"/>
    </source>
</evidence>
<feature type="active site" description="Proton acceptor" evidence="5 6">
    <location>
        <position position="171"/>
    </location>
</feature>
<protein>
    <recommendedName>
        <fullName evidence="5">Polyamine aminopropyltransferase</fullName>
    </recommendedName>
    <alternativeName>
        <fullName evidence="5">Putrescine aminopropyltransferase</fullName>
        <shortName evidence="5">PAPT</shortName>
    </alternativeName>
    <alternativeName>
        <fullName evidence="5">Spermidine synthase</fullName>
        <shortName evidence="5">SPDS</shortName>
        <shortName evidence="5">SPDSY</shortName>
        <ecNumber evidence="5">2.5.1.16</ecNumber>
    </alternativeName>
</protein>
<keyword evidence="9" id="KW-1185">Reference proteome</keyword>
<evidence type="ECO:0000313" key="8">
    <source>
        <dbReference type="EMBL" id="SIQ86437.1"/>
    </source>
</evidence>
<feature type="binding site" evidence="5">
    <location>
        <position position="118"/>
    </location>
    <ligand>
        <name>S-methyl-5'-thioadenosine</name>
        <dbReference type="ChEBI" id="CHEBI:17509"/>
    </ligand>
</feature>
<dbReference type="InterPro" id="IPR030373">
    <property type="entry name" value="PABS_CS"/>
</dbReference>
<feature type="binding site" evidence="5">
    <location>
        <position position="74"/>
    </location>
    <ligand>
        <name>spermidine</name>
        <dbReference type="ChEBI" id="CHEBI:57834"/>
    </ligand>
</feature>
<feature type="binding site" evidence="5">
    <location>
        <position position="98"/>
    </location>
    <ligand>
        <name>spermidine</name>
        <dbReference type="ChEBI" id="CHEBI:57834"/>
    </ligand>
</feature>
<feature type="binding site" evidence="5">
    <location>
        <position position="43"/>
    </location>
    <ligand>
        <name>S-methyl-5'-thioadenosine</name>
        <dbReference type="ChEBI" id="CHEBI:17509"/>
    </ligand>
</feature>
<reference evidence="9" key="1">
    <citation type="submission" date="2017-01" db="EMBL/GenBank/DDBJ databases">
        <authorList>
            <person name="Varghese N."/>
            <person name="Submissions S."/>
        </authorList>
    </citation>
    <scope>NUCLEOTIDE SEQUENCE [LARGE SCALE GENOMIC DNA]</scope>
    <source>
        <strain evidence="9">ATCC 51758</strain>
    </source>
</reference>
<dbReference type="PROSITE" id="PS51006">
    <property type="entry name" value="PABS_2"/>
    <property type="match status" value="1"/>
</dbReference>
<dbReference type="Pfam" id="PF01564">
    <property type="entry name" value="Spermine_synth"/>
    <property type="match status" value="1"/>
</dbReference>
<dbReference type="InterPro" id="IPR001045">
    <property type="entry name" value="Spermi_synthase"/>
</dbReference>
<dbReference type="InterPro" id="IPR037163">
    <property type="entry name" value="Spermidine_synt_N_sf"/>
</dbReference>
<dbReference type="GO" id="GO:0008295">
    <property type="term" value="P:spermidine biosynthetic process"/>
    <property type="evidence" value="ECO:0007669"/>
    <property type="project" value="UniProtKB-UniRule"/>
</dbReference>
<name>A0A1N6W8J0_9RHOO</name>
<dbReference type="Gene3D" id="2.30.140.10">
    <property type="entry name" value="Spermidine synthase, tetramerisation domain"/>
    <property type="match status" value="1"/>
</dbReference>
<dbReference type="AlphaFoldDB" id="A0A1N6W8J0"/>
<dbReference type="InterPro" id="IPR030374">
    <property type="entry name" value="PABS"/>
</dbReference>
<feature type="domain" description="PABS" evidence="7">
    <location>
        <begin position="15"/>
        <end position="251"/>
    </location>
</feature>
<evidence type="ECO:0000256" key="4">
    <source>
        <dbReference type="ARBA" id="ARBA00023115"/>
    </source>
</evidence>
<organism evidence="8 9">
    <name type="scientific">Aromatoleum tolulyticum</name>
    <dbReference type="NCBI Taxonomy" id="34027"/>
    <lineage>
        <taxon>Bacteria</taxon>
        <taxon>Pseudomonadati</taxon>
        <taxon>Pseudomonadota</taxon>
        <taxon>Betaproteobacteria</taxon>
        <taxon>Rhodocyclales</taxon>
        <taxon>Rhodocyclaceae</taxon>
        <taxon>Aromatoleum</taxon>
    </lineage>
</organism>
<comment type="pathway">
    <text evidence="5">Amine and polyamine biosynthesis; spermidine biosynthesis; spermidine from putrescine: step 1/1.</text>
</comment>
<dbReference type="STRING" id="34027.SAMN05421829_107168"/>
<gene>
    <name evidence="5" type="primary">speE</name>
    <name evidence="8" type="ORF">SAMN05421829_107168</name>
</gene>
<dbReference type="InterPro" id="IPR029063">
    <property type="entry name" value="SAM-dependent_MTases_sf"/>
</dbReference>
<feature type="binding site" evidence="5">
    <location>
        <begin position="150"/>
        <end position="151"/>
    </location>
    <ligand>
        <name>S-methyl-5'-thioadenosine</name>
        <dbReference type="ChEBI" id="CHEBI:17509"/>
    </ligand>
</feature>
<accession>A0A1N6W8J0</accession>
<keyword evidence="2 5" id="KW-0808">Transferase</keyword>
<dbReference type="OrthoDB" id="9793120at2"/>
<comment type="function">
    <text evidence="5">Catalyzes the irreversible transfer of a propylamine group from the amino donor S-adenosylmethioninamine (decarboxy-AdoMet) to putrescine (1,4-diaminobutane) to yield spermidine.</text>
</comment>
<dbReference type="Proteomes" id="UP000186819">
    <property type="component" value="Unassembled WGS sequence"/>
</dbReference>
<dbReference type="RefSeq" id="WP_076602509.1">
    <property type="nucleotide sequence ID" value="NZ_FTMD01000007.1"/>
</dbReference>
<evidence type="ECO:0000256" key="6">
    <source>
        <dbReference type="PROSITE-ProRule" id="PRU00354"/>
    </source>
</evidence>
<dbReference type="PANTHER" id="PTHR11558:SF11">
    <property type="entry name" value="SPERMIDINE SYNTHASE"/>
    <property type="match status" value="1"/>
</dbReference>
<dbReference type="HAMAP" id="MF_00198">
    <property type="entry name" value="Spermidine_synth"/>
    <property type="match status" value="1"/>
</dbReference>
<dbReference type="SUPFAM" id="SSF53335">
    <property type="entry name" value="S-adenosyl-L-methionine-dependent methyltransferases"/>
    <property type="match status" value="1"/>
</dbReference>
<dbReference type="NCBIfam" id="NF002010">
    <property type="entry name" value="PRK00811.1"/>
    <property type="match status" value="1"/>
</dbReference>
<keyword evidence="3 5" id="KW-0745">Spermidine biosynthesis</keyword>
<evidence type="ECO:0000256" key="2">
    <source>
        <dbReference type="ARBA" id="ARBA00022679"/>
    </source>
</evidence>
<dbReference type="CDD" id="cd02440">
    <property type="entry name" value="AdoMet_MTases"/>
    <property type="match status" value="1"/>
</dbReference>
<evidence type="ECO:0000256" key="1">
    <source>
        <dbReference type="ARBA" id="ARBA00007867"/>
    </source>
</evidence>
<comment type="catalytic activity">
    <reaction evidence="5">
        <text>S-adenosyl 3-(methylsulfanyl)propylamine + putrescine = S-methyl-5'-thioadenosine + spermidine + H(+)</text>
        <dbReference type="Rhea" id="RHEA:12721"/>
        <dbReference type="ChEBI" id="CHEBI:15378"/>
        <dbReference type="ChEBI" id="CHEBI:17509"/>
        <dbReference type="ChEBI" id="CHEBI:57443"/>
        <dbReference type="ChEBI" id="CHEBI:57834"/>
        <dbReference type="ChEBI" id="CHEBI:326268"/>
        <dbReference type="EC" id="2.5.1.16"/>
    </reaction>
</comment>
<comment type="similarity">
    <text evidence="1 5">Belongs to the spermidine/spermine synthase family.</text>
</comment>
<dbReference type="GO" id="GO:0004766">
    <property type="term" value="F:spermidine synthase activity"/>
    <property type="evidence" value="ECO:0007669"/>
    <property type="project" value="UniProtKB-UniRule"/>
</dbReference>